<gene>
    <name evidence="2" type="ORF">MM213_08965</name>
</gene>
<dbReference type="EMBL" id="JAKZGO010000006">
    <property type="protein sequence ID" value="MCH7413613.1"/>
    <property type="molecule type" value="Genomic_DNA"/>
</dbReference>
<proteinExistence type="predicted"/>
<keyword evidence="1" id="KW-0812">Transmembrane</keyword>
<name>A0ABS9VB00_9BACT</name>
<keyword evidence="1" id="KW-1133">Transmembrane helix</keyword>
<protein>
    <submittedName>
        <fullName evidence="2">Uncharacterized protein</fullName>
    </submittedName>
</protein>
<comment type="caution">
    <text evidence="2">The sequence shown here is derived from an EMBL/GenBank/DDBJ whole genome shotgun (WGS) entry which is preliminary data.</text>
</comment>
<keyword evidence="3" id="KW-1185">Reference proteome</keyword>
<accession>A0ABS9VB00</accession>
<dbReference type="Proteomes" id="UP001165430">
    <property type="component" value="Unassembled WGS sequence"/>
</dbReference>
<evidence type="ECO:0000256" key="1">
    <source>
        <dbReference type="SAM" id="Phobius"/>
    </source>
</evidence>
<feature type="transmembrane region" description="Helical" evidence="1">
    <location>
        <begin position="71"/>
        <end position="88"/>
    </location>
</feature>
<evidence type="ECO:0000313" key="3">
    <source>
        <dbReference type="Proteomes" id="UP001165430"/>
    </source>
</evidence>
<dbReference type="RefSeq" id="WP_241411515.1">
    <property type="nucleotide sequence ID" value="NZ_JAKZGO010000006.1"/>
</dbReference>
<feature type="transmembrane region" description="Helical" evidence="1">
    <location>
        <begin position="7"/>
        <end position="24"/>
    </location>
</feature>
<organism evidence="2 3">
    <name type="scientific">Belliella alkalica</name>
    <dbReference type="NCBI Taxonomy" id="1730871"/>
    <lineage>
        <taxon>Bacteria</taxon>
        <taxon>Pseudomonadati</taxon>
        <taxon>Bacteroidota</taxon>
        <taxon>Cytophagia</taxon>
        <taxon>Cytophagales</taxon>
        <taxon>Cyclobacteriaceae</taxon>
        <taxon>Belliella</taxon>
    </lineage>
</organism>
<evidence type="ECO:0000313" key="2">
    <source>
        <dbReference type="EMBL" id="MCH7413613.1"/>
    </source>
</evidence>
<keyword evidence="1" id="KW-0472">Membrane</keyword>
<sequence>MKRLSRVVFSGLIIWLLILSFIFRNETIDFQLYDTYYVIGVSFALLTFAGLTLLLGLILELQKSQKSKSSPNKLVSFWVLVSLAFWLLNCTDNKCTVQQFNEEVSITGDCIKDISIFSNGNVNLLVVDSLLIVQKGSGKVLSIYNTNNFQLIAEYGAIGNGDLEFSAPHLLKSYSRSLVDKSPILHVYDFDRRMINKINLHGLIVGRADFHEQKAIEDRSNYYLNFYFSSDEYYVGVLEGKEKFILFDRKNKSEIGFDYTPPLDIEIESSWLYSVYRPAISVNEKEQKIAVASILIPNLEIWDFSQRNIASVNFDSIDSLKYALTEYQKSGEFDSKHFIVDIDSNEDYIIGLNYNNSSTAIYKHYNHQDLNFLQFDWDGNLLKKFILADNKFVESFAVDFTNKKVYCYLPHEKEHNLYVYDLN</sequence>
<feature type="transmembrane region" description="Helical" evidence="1">
    <location>
        <begin position="36"/>
        <end position="59"/>
    </location>
</feature>
<reference evidence="2" key="1">
    <citation type="submission" date="2022-03" db="EMBL/GenBank/DDBJ databases">
        <title>De novo assembled genomes of Belliella spp. (Cyclobacteriaceae) strains.</title>
        <authorList>
            <person name="Szabo A."/>
            <person name="Korponai K."/>
            <person name="Felfoldi T."/>
        </authorList>
    </citation>
    <scope>NUCLEOTIDE SEQUENCE</scope>
    <source>
        <strain evidence="2">DSM 111903</strain>
    </source>
</reference>